<reference evidence="2" key="1">
    <citation type="submission" date="2023-10" db="EMBL/GenBank/DDBJ databases">
        <authorList>
            <person name="Chen Y."/>
            <person name="Shah S."/>
            <person name="Dougan E. K."/>
            <person name="Thang M."/>
            <person name="Chan C."/>
        </authorList>
    </citation>
    <scope>NUCLEOTIDE SEQUENCE [LARGE SCALE GENOMIC DNA]</scope>
</reference>
<feature type="compositionally biased region" description="Basic and acidic residues" evidence="1">
    <location>
        <begin position="174"/>
        <end position="183"/>
    </location>
</feature>
<protein>
    <submittedName>
        <fullName evidence="2">Uncharacterized protein</fullName>
    </submittedName>
</protein>
<evidence type="ECO:0000313" key="2">
    <source>
        <dbReference type="EMBL" id="CAK0864230.1"/>
    </source>
</evidence>
<name>A0ABN9UVS6_9DINO</name>
<feature type="non-terminal residue" evidence="2">
    <location>
        <position position="257"/>
    </location>
</feature>
<feature type="compositionally biased region" description="Low complexity" evidence="1">
    <location>
        <begin position="202"/>
        <end position="211"/>
    </location>
</feature>
<sequence length="257" mass="26832">GGGPADARRDHGRQPRGVRGRGAAHARRHHRRRSGRAADASADHWGRGGWPEGAADAGLRRQPELHGVRPHALRGHGHAWRAVLAAVEARAGHARAWPQPRRAGGAWDACRHPLHRGVRGSHAEGGATEAAAQAGRAGGAGLELRAEEAACQREAGRGRQGIAGCRAIGGQASPRHDLRRVGRGEVQVRGGRRGRGLRGDWSQGPLWGGPSSLPPPSCPAPSPRSEDAGSSRALQVGAGAARERANGTLPRKRGMGC</sequence>
<dbReference type="EMBL" id="CAUYUJ010016344">
    <property type="protein sequence ID" value="CAK0864230.1"/>
    <property type="molecule type" value="Genomic_DNA"/>
</dbReference>
<feature type="region of interest" description="Disordered" evidence="1">
    <location>
        <begin position="169"/>
        <end position="257"/>
    </location>
</feature>
<accession>A0ABN9UVS6</accession>
<evidence type="ECO:0000256" key="1">
    <source>
        <dbReference type="SAM" id="MobiDB-lite"/>
    </source>
</evidence>
<feature type="region of interest" description="Disordered" evidence="1">
    <location>
        <begin position="1"/>
        <end position="56"/>
    </location>
</feature>
<gene>
    <name evidence="2" type="ORF">PCOR1329_LOCUS52166</name>
</gene>
<feature type="compositionally biased region" description="Pro residues" evidence="1">
    <location>
        <begin position="212"/>
        <end position="222"/>
    </location>
</feature>
<feature type="non-terminal residue" evidence="2">
    <location>
        <position position="1"/>
    </location>
</feature>
<feature type="compositionally biased region" description="Basic and acidic residues" evidence="1">
    <location>
        <begin position="1"/>
        <end position="13"/>
    </location>
</feature>
<keyword evidence="3" id="KW-1185">Reference proteome</keyword>
<evidence type="ECO:0000313" key="3">
    <source>
        <dbReference type="Proteomes" id="UP001189429"/>
    </source>
</evidence>
<organism evidence="2 3">
    <name type="scientific">Prorocentrum cordatum</name>
    <dbReference type="NCBI Taxonomy" id="2364126"/>
    <lineage>
        <taxon>Eukaryota</taxon>
        <taxon>Sar</taxon>
        <taxon>Alveolata</taxon>
        <taxon>Dinophyceae</taxon>
        <taxon>Prorocentrales</taxon>
        <taxon>Prorocentraceae</taxon>
        <taxon>Prorocentrum</taxon>
    </lineage>
</organism>
<dbReference type="Proteomes" id="UP001189429">
    <property type="component" value="Unassembled WGS sequence"/>
</dbReference>
<proteinExistence type="predicted"/>
<comment type="caution">
    <text evidence="2">The sequence shown here is derived from an EMBL/GenBank/DDBJ whole genome shotgun (WGS) entry which is preliminary data.</text>
</comment>
<feature type="compositionally biased region" description="Basic residues" evidence="1">
    <location>
        <begin position="14"/>
        <end position="35"/>
    </location>
</feature>